<evidence type="ECO:0000313" key="13">
    <source>
        <dbReference type="Proteomes" id="UP000441711"/>
    </source>
</evidence>
<evidence type="ECO:0000256" key="1">
    <source>
        <dbReference type="ARBA" id="ARBA00004141"/>
    </source>
</evidence>
<evidence type="ECO:0000256" key="3">
    <source>
        <dbReference type="ARBA" id="ARBA00022989"/>
    </source>
</evidence>
<evidence type="ECO:0000313" key="8">
    <source>
        <dbReference type="EMBL" id="KAB4124919.1"/>
    </source>
</evidence>
<keyword evidence="2 5" id="KW-0812">Transmembrane</keyword>
<keyword evidence="10" id="KW-0436">Ligase</keyword>
<feature type="transmembrane region" description="Helical" evidence="5">
    <location>
        <begin position="126"/>
        <end position="146"/>
    </location>
</feature>
<evidence type="ECO:0000313" key="14">
    <source>
        <dbReference type="Proteomes" id="UP000442334"/>
    </source>
</evidence>
<evidence type="ECO:0000256" key="4">
    <source>
        <dbReference type="ARBA" id="ARBA00023136"/>
    </source>
</evidence>
<feature type="transmembrane region" description="Helical" evidence="5">
    <location>
        <begin position="195"/>
        <end position="213"/>
    </location>
</feature>
<evidence type="ECO:0000256" key="2">
    <source>
        <dbReference type="ARBA" id="ARBA00022692"/>
    </source>
</evidence>
<dbReference type="EMBL" id="QSEE01000002">
    <property type="protein sequence ID" value="RGZ50822.1"/>
    <property type="molecule type" value="Genomic_DNA"/>
</dbReference>
<dbReference type="Proteomes" id="UP000441711">
    <property type="component" value="Unassembled WGS sequence"/>
</dbReference>
<dbReference type="AlphaFoldDB" id="A0A413NQJ2"/>
<dbReference type="PANTHER" id="PTHR37422">
    <property type="entry name" value="TEICHURONIC ACID BIOSYNTHESIS PROTEIN TUAE"/>
    <property type="match status" value="1"/>
</dbReference>
<feature type="transmembrane region" description="Helical" evidence="5">
    <location>
        <begin position="46"/>
        <end position="63"/>
    </location>
</feature>
<dbReference type="InterPro" id="IPR007016">
    <property type="entry name" value="O-antigen_ligase-rel_domated"/>
</dbReference>
<dbReference type="GO" id="GO:0016020">
    <property type="term" value="C:membrane"/>
    <property type="evidence" value="ECO:0007669"/>
    <property type="project" value="UniProtKB-SubCell"/>
</dbReference>
<dbReference type="PANTHER" id="PTHR37422:SF13">
    <property type="entry name" value="LIPOPOLYSACCHARIDE BIOSYNTHESIS PROTEIN PA4999-RELATED"/>
    <property type="match status" value="1"/>
</dbReference>
<feature type="transmembrane region" description="Helical" evidence="5">
    <location>
        <begin position="100"/>
        <end position="119"/>
    </location>
</feature>
<feature type="transmembrane region" description="Helical" evidence="5">
    <location>
        <begin position="75"/>
        <end position="94"/>
    </location>
</feature>
<dbReference type="Proteomes" id="UP000438773">
    <property type="component" value="Unassembled WGS sequence"/>
</dbReference>
<dbReference type="Proteomes" id="UP000283684">
    <property type="component" value="Unassembled WGS sequence"/>
</dbReference>
<evidence type="ECO:0000313" key="12">
    <source>
        <dbReference type="Proteomes" id="UP000438773"/>
    </source>
</evidence>
<feature type="transmembrane region" description="Helical" evidence="5">
    <location>
        <begin position="369"/>
        <end position="390"/>
    </location>
</feature>
<comment type="caution">
    <text evidence="10">The sequence shown here is derived from an EMBL/GenBank/DDBJ whole genome shotgun (WGS) entry which is preliminary data.</text>
</comment>
<protein>
    <submittedName>
        <fullName evidence="10">O-antigen ligase domain-containing protein</fullName>
    </submittedName>
    <submittedName>
        <fullName evidence="7">O-antigen ligase family protein</fullName>
    </submittedName>
</protein>
<keyword evidence="3 5" id="KW-1133">Transmembrane helix</keyword>
<feature type="transmembrane region" description="Helical" evidence="5">
    <location>
        <begin position="21"/>
        <end position="40"/>
    </location>
</feature>
<feature type="transmembrane region" description="Helical" evidence="5">
    <location>
        <begin position="219"/>
        <end position="235"/>
    </location>
</feature>
<reference evidence="10 11" key="1">
    <citation type="submission" date="2018-08" db="EMBL/GenBank/DDBJ databases">
        <title>A genome reference for cultivated species of the human gut microbiota.</title>
        <authorList>
            <person name="Zou Y."/>
            <person name="Xue W."/>
            <person name="Luo G."/>
        </authorList>
    </citation>
    <scope>NUCLEOTIDE SEQUENCE [LARGE SCALE GENOMIC DNA]</scope>
    <source>
        <strain evidence="10 11">AM50-4</strain>
    </source>
</reference>
<dbReference type="EMBL" id="WCUA01000009">
    <property type="protein sequence ID" value="KAB4185462.1"/>
    <property type="molecule type" value="Genomic_DNA"/>
</dbReference>
<dbReference type="EMBL" id="WCUQ01000005">
    <property type="protein sequence ID" value="KAB4124919.1"/>
    <property type="molecule type" value="Genomic_DNA"/>
</dbReference>
<feature type="transmembrane region" description="Helical" evidence="5">
    <location>
        <begin position="242"/>
        <end position="264"/>
    </location>
</feature>
<evidence type="ECO:0000313" key="10">
    <source>
        <dbReference type="EMBL" id="RGZ50822.1"/>
    </source>
</evidence>
<feature type="transmembrane region" description="Helical" evidence="5">
    <location>
        <begin position="169"/>
        <end position="188"/>
    </location>
</feature>
<evidence type="ECO:0000256" key="5">
    <source>
        <dbReference type="SAM" id="Phobius"/>
    </source>
</evidence>
<dbReference type="GO" id="GO:0016874">
    <property type="term" value="F:ligase activity"/>
    <property type="evidence" value="ECO:0007669"/>
    <property type="project" value="UniProtKB-KW"/>
</dbReference>
<dbReference type="EMBL" id="WCUP01000007">
    <property type="protein sequence ID" value="KAB4109124.1"/>
    <property type="molecule type" value="Genomic_DNA"/>
</dbReference>
<comment type="subcellular location">
    <subcellularLocation>
        <location evidence="1">Membrane</location>
        <topology evidence="1">Multi-pass membrane protein</topology>
    </subcellularLocation>
</comment>
<reference evidence="12 13" key="2">
    <citation type="journal article" date="2019" name="Nat. Med.">
        <title>A library of human gut bacterial isolates paired with longitudinal multiomics data enables mechanistic microbiome research.</title>
        <authorList>
            <person name="Poyet M."/>
            <person name="Groussin M."/>
            <person name="Gibbons S.M."/>
            <person name="Avila-Pacheco J."/>
            <person name="Jiang X."/>
            <person name="Kearney S.M."/>
            <person name="Perrotta A.R."/>
            <person name="Berdy B."/>
            <person name="Zhao S."/>
            <person name="Lieberman T.D."/>
            <person name="Swanson P.K."/>
            <person name="Smith M."/>
            <person name="Roesemann S."/>
            <person name="Alexander J.E."/>
            <person name="Rich S.A."/>
            <person name="Livny J."/>
            <person name="Vlamakis H."/>
            <person name="Clish C."/>
            <person name="Bullock K."/>
            <person name="Deik A."/>
            <person name="Scott J."/>
            <person name="Pierce K.A."/>
            <person name="Xavier R.J."/>
            <person name="Alm E.J."/>
        </authorList>
    </citation>
    <scope>NUCLEOTIDE SEQUENCE [LARGE SCALE GENOMIC DNA]</scope>
    <source>
        <strain evidence="9 14">BIOML-A21</strain>
        <strain evidence="7 13">BIOML-A36</strain>
        <strain evidence="8 12">BIOML-A37</strain>
    </source>
</reference>
<proteinExistence type="predicted"/>
<evidence type="ECO:0000259" key="6">
    <source>
        <dbReference type="Pfam" id="PF04932"/>
    </source>
</evidence>
<accession>A0A413NQJ2</accession>
<feature type="domain" description="O-antigen ligase-related" evidence="6">
    <location>
        <begin position="203"/>
        <end position="350"/>
    </location>
</feature>
<feature type="transmembrane region" description="Helical" evidence="5">
    <location>
        <begin position="335"/>
        <end position="357"/>
    </location>
</feature>
<evidence type="ECO:0000313" key="11">
    <source>
        <dbReference type="Proteomes" id="UP000283684"/>
    </source>
</evidence>
<keyword evidence="4 5" id="KW-0472">Membrane</keyword>
<evidence type="ECO:0000313" key="9">
    <source>
        <dbReference type="EMBL" id="KAB4185462.1"/>
    </source>
</evidence>
<dbReference type="InterPro" id="IPR051533">
    <property type="entry name" value="WaaL-like"/>
</dbReference>
<evidence type="ECO:0000313" key="7">
    <source>
        <dbReference type="EMBL" id="KAB4109124.1"/>
    </source>
</evidence>
<organism evidence="10 11">
    <name type="scientific">Bacteroides uniformis</name>
    <dbReference type="NCBI Taxonomy" id="820"/>
    <lineage>
        <taxon>Bacteria</taxon>
        <taxon>Pseudomonadati</taxon>
        <taxon>Bacteroidota</taxon>
        <taxon>Bacteroidia</taxon>
        <taxon>Bacteroidales</taxon>
        <taxon>Bacteroidaceae</taxon>
        <taxon>Bacteroides</taxon>
    </lineage>
</organism>
<gene>
    <name evidence="10" type="ORF">DW988_02960</name>
    <name evidence="9" type="ORF">GAQ34_10450</name>
    <name evidence="7" type="ORF">GAQ70_11305</name>
    <name evidence="8" type="ORF">GAQ75_10065</name>
</gene>
<name>A0A413NQJ2_BACUN</name>
<sequence>MESDSWRVDKHNWCKMISLRRISDGCYLLFLFLMLLQDFIPIFDGLLKSFSNLGLFVCLCIFLNRNHWRINQKYYLLWILYVLLYFYLSTVWAIRPILSYWVIVQVVSILIMTFSMLMYTINRNKIYHLLAVYYVAAIFMLIYVVLKLDLSALEGQRVTDAMDVDTETWNSNGIGLTLATAIYCGFLLKQRCNRGYKLCFYLITIAMLYGIMLTGSRKSLILLFIPIFYFCVCNFKKHFFKVLIGGCVACLFVYILIMEVPLFYEIIGKRMEDLFDILTNNTDGTEDISRVMLIWYGWNWFLEHPVFGVGVNNFRALSNLVPLFAGKNFYAHNNYIEMLVGCGLVGFILYYSAHFYLLKHTLRLHSVAARWVVSYILVTMFVDVAMVSYYDLMTHYFLVICFIVIYQEKCKTHYVEK</sequence>
<dbReference type="Pfam" id="PF04932">
    <property type="entry name" value="Wzy_C"/>
    <property type="match status" value="1"/>
</dbReference>
<dbReference type="Proteomes" id="UP000442334">
    <property type="component" value="Unassembled WGS sequence"/>
</dbReference>